<keyword evidence="4" id="KW-0645">Protease</keyword>
<dbReference type="HOGENOM" id="CLU_503180_0_0_9"/>
<accession>Q97DN5</accession>
<feature type="transmembrane region" description="Helical" evidence="2">
    <location>
        <begin position="40"/>
        <end position="58"/>
    </location>
</feature>
<feature type="compositionally biased region" description="Basic and acidic residues" evidence="1">
    <location>
        <begin position="362"/>
        <end position="382"/>
    </location>
</feature>
<dbReference type="PATRIC" id="fig|272562.8.peg.3619"/>
<reference evidence="4 5" key="1">
    <citation type="journal article" date="2001" name="J. Bacteriol.">
        <title>Genome sequence and comparative analysis of the solvent-producing bacterium Clostridium acetobutylicum.</title>
        <authorList>
            <person name="Nolling J."/>
            <person name="Breton G."/>
            <person name="Omelchenko M.V."/>
            <person name="Makarova K.S."/>
            <person name="Zeng Q."/>
            <person name="Gibson R."/>
            <person name="Lee H.M."/>
            <person name="Dubois J."/>
            <person name="Qiu D."/>
            <person name="Hitti J."/>
            <person name="Wolf Y.I."/>
            <person name="Tatusov R.L."/>
            <person name="Sabathe F."/>
            <person name="Doucette-Stamm L."/>
            <person name="Soucaille P."/>
            <person name="Daly M.J."/>
            <person name="Bennett G.N."/>
            <person name="Koonin E.V."/>
            <person name="Smith D.R."/>
        </authorList>
    </citation>
    <scope>NUCLEOTIDE SEQUENCE [LARGE SCALE GENOMIC DNA]</scope>
    <source>
        <strain evidence="5">ATCC 824 / DSM 792 / JCM 1419 / LMG 5710 / VKM B-1787</strain>
    </source>
</reference>
<dbReference type="PANTHER" id="PTHR34978:SF3">
    <property type="entry name" value="SLR0241 PROTEIN"/>
    <property type="match status" value="1"/>
</dbReference>
<feature type="compositionally biased region" description="Polar residues" evidence="1">
    <location>
        <begin position="401"/>
        <end position="414"/>
    </location>
</feature>
<dbReference type="InterPro" id="IPR008756">
    <property type="entry name" value="Peptidase_M56"/>
</dbReference>
<feature type="compositionally biased region" description="Polar residues" evidence="1">
    <location>
        <begin position="446"/>
        <end position="456"/>
    </location>
</feature>
<dbReference type="RefSeq" id="WP_010966707.1">
    <property type="nucleotide sequence ID" value="NC_003030.1"/>
</dbReference>
<dbReference type="GO" id="GO:0008233">
    <property type="term" value="F:peptidase activity"/>
    <property type="evidence" value="ECO:0007669"/>
    <property type="project" value="UniProtKB-KW"/>
</dbReference>
<evidence type="ECO:0000313" key="5">
    <source>
        <dbReference type="Proteomes" id="UP000000814"/>
    </source>
</evidence>
<dbReference type="InterPro" id="IPR052173">
    <property type="entry name" value="Beta-lactam_resp_regulator"/>
</dbReference>
<dbReference type="STRING" id="272562.CA_C3437"/>
<evidence type="ECO:0000259" key="3">
    <source>
        <dbReference type="Pfam" id="PF05569"/>
    </source>
</evidence>
<dbReference type="Pfam" id="PF05569">
    <property type="entry name" value="Peptidase_M56"/>
    <property type="match status" value="1"/>
</dbReference>
<dbReference type="Proteomes" id="UP000000814">
    <property type="component" value="Chromosome"/>
</dbReference>
<evidence type="ECO:0000256" key="1">
    <source>
        <dbReference type="SAM" id="MobiDB-lite"/>
    </source>
</evidence>
<feature type="transmembrane region" description="Helical" evidence="2">
    <location>
        <begin position="222"/>
        <end position="244"/>
    </location>
</feature>
<dbReference type="CDD" id="cd07341">
    <property type="entry name" value="M56_BlaR1_MecR1_like"/>
    <property type="match status" value="1"/>
</dbReference>
<organism evidence="4 5">
    <name type="scientific">Clostridium acetobutylicum (strain ATCC 824 / DSM 792 / JCM 1419 / IAM 19013 / LMG 5710 / NBRC 13948 / NRRL B-527 / VKM B-1787 / 2291 / W)</name>
    <dbReference type="NCBI Taxonomy" id="272562"/>
    <lineage>
        <taxon>Bacteria</taxon>
        <taxon>Bacillati</taxon>
        <taxon>Bacillota</taxon>
        <taxon>Clostridia</taxon>
        <taxon>Eubacteriales</taxon>
        <taxon>Clostridiaceae</taxon>
        <taxon>Clostridium</taxon>
    </lineage>
</organism>
<keyword evidence="2" id="KW-0472">Membrane</keyword>
<gene>
    <name evidence="4" type="ordered locus">CA_C3437</name>
</gene>
<dbReference type="AlphaFoldDB" id="Q97DN5"/>
<dbReference type="PIR" id="D97322">
    <property type="entry name" value="D97322"/>
</dbReference>
<evidence type="ECO:0000256" key="2">
    <source>
        <dbReference type="SAM" id="Phobius"/>
    </source>
</evidence>
<feature type="region of interest" description="Disordered" evidence="1">
    <location>
        <begin position="361"/>
        <end position="456"/>
    </location>
</feature>
<evidence type="ECO:0000313" key="4">
    <source>
        <dbReference type="EMBL" id="AAK81367.1"/>
    </source>
</evidence>
<keyword evidence="2" id="KW-1133">Transmembrane helix</keyword>
<dbReference type="OrthoDB" id="9762883at2"/>
<dbReference type="Gene3D" id="3.30.2010.10">
    <property type="entry name" value="Metalloproteases ('zincins'), catalytic domain"/>
    <property type="match status" value="1"/>
</dbReference>
<dbReference type="PANTHER" id="PTHR34978">
    <property type="entry name" value="POSSIBLE SENSOR-TRANSDUCER PROTEIN BLAR"/>
    <property type="match status" value="1"/>
</dbReference>
<dbReference type="KEGG" id="cac:CA_C3437"/>
<keyword evidence="4" id="KW-0378">Hydrolase</keyword>
<sequence>MHIIFSLFLETLKLSIMATVGVLIIWVIKLVLKNRMSPIWHYYIWFIVVIRLILPYSLSSPVSIYNTVNINRGVSKSIINSNNAQIISDKATSYTKVNSNTDFIKDKKQDILKILSLVWIVGIVIGVLYLIYVYLIFYSKVRKEPEYREVEICDLLEECKKEMKIKRNIQIKKSKSVNTPCITGLIKPCILIPDYIAYKLTKEEIKYVIIHELSHFKHKDIIINWISIVLNVIHWFNPILYFFFRKFKQDSEIACDAKALSYIKSRERKEYGKTIINLIAIISNFDVKPWEVAMVNKSEIKRRIIMISKFKKRRIAGTIVGILVVAVVGAGILTNEKSLGIASNKTDQTKANTKIINKAAVSKKDTDKKVRNVSEETNKPVEKQANAATSTNVNVAQNNTKKQNQTASIQSNANRKALPNNGSSKSKAISAAKTTDNTKTNANTKVSDNTKTNQSECTPRQAAIAVINYGQDSNNKISSVTEGQGGDGYANFSNGDIGATVFTNTDGYTVRLGVISARKNGGTGTAGIYYVTKDGTVHTNN</sequence>
<dbReference type="EMBL" id="AE001437">
    <property type="protein sequence ID" value="AAK81367.1"/>
    <property type="molecule type" value="Genomic_DNA"/>
</dbReference>
<proteinExistence type="predicted"/>
<feature type="compositionally biased region" description="Low complexity" evidence="1">
    <location>
        <begin position="384"/>
        <end position="400"/>
    </location>
</feature>
<feature type="transmembrane region" description="Helical" evidence="2">
    <location>
        <begin position="114"/>
        <end position="137"/>
    </location>
</feature>
<keyword evidence="2" id="KW-0812">Transmembrane</keyword>
<feature type="transmembrane region" description="Helical" evidence="2">
    <location>
        <begin position="7"/>
        <end position="28"/>
    </location>
</feature>
<feature type="domain" description="Peptidase M56" evidence="3">
    <location>
        <begin position="10"/>
        <end position="307"/>
    </location>
</feature>
<dbReference type="eggNOG" id="COG4219">
    <property type="taxonomic scope" value="Bacteria"/>
</dbReference>
<protein>
    <submittedName>
        <fullName evidence="4">Predicted membrane-associated Zn-dependent protease, HtpX family (BlaR subfamily)</fullName>
    </submittedName>
</protein>
<feature type="compositionally biased region" description="Low complexity" evidence="1">
    <location>
        <begin position="423"/>
        <end position="445"/>
    </location>
</feature>
<name>Q97DN5_CLOAB</name>
<dbReference type="GeneID" id="44999932"/>
<dbReference type="GO" id="GO:0006508">
    <property type="term" value="P:proteolysis"/>
    <property type="evidence" value="ECO:0007669"/>
    <property type="project" value="UniProtKB-KW"/>
</dbReference>
<keyword evidence="5" id="KW-1185">Reference proteome</keyword>
<feature type="transmembrane region" description="Helical" evidence="2">
    <location>
        <begin position="315"/>
        <end position="333"/>
    </location>
</feature>